<dbReference type="PANTHER" id="PTHR40621:SF10">
    <property type="entry name" value="BZIP DOMAIN-CONTAINING PROTEIN"/>
    <property type="match status" value="1"/>
</dbReference>
<evidence type="ECO:0000256" key="2">
    <source>
        <dbReference type="ARBA" id="ARBA00023015"/>
    </source>
</evidence>
<sequence length="517" mass="57773">MTSPEQNGEIDFYNNDDAFNTYINVEYLKNDIMDEDMETGSMSTSDLFRYYLEGEMSKDSENNEDNESPLLSTIGDGQNDFTLTVSPTLSAADYTKYNLPITPITPITPASDINDLQQQSLTNATVPSLAVLNAQLAELLAKLPLIKQEATDSKVNVSLPALSTQKAELSKSSMAAGKSFSMDSNDMPGDMKKMSSKERRQLRNKISARNFRVRRKEYIQNLESTNQEQQKEINVLKQALAVLQEENSKLTQEVEQLRKVSSCQPSVLKSPPSPPPTSASSVQSKDNTPIHTRGKTITPQPHQSPSPNYLIPNVNKDAPATASNGQPKWQGAGVRVQTAFIPELHFDKHMFEPKTPYTDNFWYRTSIGGYNKDIIDTLDADMLQQAMLVFTAYCTLAQRMTTVFTEAVCAIPPNDMAVLLYPELAIEKKALESEVAVEDKESVDEMPNMKTTVSSEVEDELSNAVVDSITEASVLDWLYENMVRSVIEKSQIEARVMELNSDWVSDEWDDTVLPHLF</sequence>
<organism evidence="9 10">
    <name type="scientific">Paraglomus occultum</name>
    <dbReference type="NCBI Taxonomy" id="144539"/>
    <lineage>
        <taxon>Eukaryota</taxon>
        <taxon>Fungi</taxon>
        <taxon>Fungi incertae sedis</taxon>
        <taxon>Mucoromycota</taxon>
        <taxon>Glomeromycotina</taxon>
        <taxon>Glomeromycetes</taxon>
        <taxon>Paraglomerales</taxon>
        <taxon>Paraglomeraceae</taxon>
        <taxon>Paraglomus</taxon>
    </lineage>
</organism>
<dbReference type="Proteomes" id="UP000789572">
    <property type="component" value="Unassembled WGS sequence"/>
</dbReference>
<name>A0A9N8ZGC7_9GLOM</name>
<protein>
    <submittedName>
        <fullName evidence="9">8268_t:CDS:1</fullName>
    </submittedName>
</protein>
<dbReference type="CDD" id="cd14810">
    <property type="entry name" value="bZIP_u1"/>
    <property type="match status" value="1"/>
</dbReference>
<evidence type="ECO:0000313" key="9">
    <source>
        <dbReference type="EMBL" id="CAG8489411.1"/>
    </source>
</evidence>
<dbReference type="InterPro" id="IPR004826">
    <property type="entry name" value="bZIP_Maf"/>
</dbReference>
<keyword evidence="6" id="KW-0175">Coiled coil</keyword>
<dbReference type="PANTHER" id="PTHR40621">
    <property type="entry name" value="TRANSCRIPTION FACTOR KAPC-RELATED"/>
    <property type="match status" value="1"/>
</dbReference>
<keyword evidence="4" id="KW-0804">Transcription</keyword>
<dbReference type="InterPro" id="IPR004827">
    <property type="entry name" value="bZIP"/>
</dbReference>
<dbReference type="SMART" id="SM00338">
    <property type="entry name" value="BRLZ"/>
    <property type="match status" value="1"/>
</dbReference>
<dbReference type="GO" id="GO:0090575">
    <property type="term" value="C:RNA polymerase II transcription regulator complex"/>
    <property type="evidence" value="ECO:0007669"/>
    <property type="project" value="TreeGrafter"/>
</dbReference>
<keyword evidence="10" id="KW-1185">Reference proteome</keyword>
<dbReference type="EMBL" id="CAJVPJ010000168">
    <property type="protein sequence ID" value="CAG8489411.1"/>
    <property type="molecule type" value="Genomic_DNA"/>
</dbReference>
<evidence type="ECO:0000256" key="7">
    <source>
        <dbReference type="SAM" id="MobiDB-lite"/>
    </source>
</evidence>
<dbReference type="GO" id="GO:0001228">
    <property type="term" value="F:DNA-binding transcription activator activity, RNA polymerase II-specific"/>
    <property type="evidence" value="ECO:0007669"/>
    <property type="project" value="TreeGrafter"/>
</dbReference>
<evidence type="ECO:0000256" key="6">
    <source>
        <dbReference type="SAM" id="Coils"/>
    </source>
</evidence>
<evidence type="ECO:0000256" key="3">
    <source>
        <dbReference type="ARBA" id="ARBA00023125"/>
    </source>
</evidence>
<proteinExistence type="predicted"/>
<feature type="domain" description="BZIP" evidence="8">
    <location>
        <begin position="194"/>
        <end position="257"/>
    </location>
</feature>
<evidence type="ECO:0000259" key="8">
    <source>
        <dbReference type="PROSITE" id="PS50217"/>
    </source>
</evidence>
<dbReference type="Gene3D" id="1.20.5.170">
    <property type="match status" value="1"/>
</dbReference>
<dbReference type="InterPro" id="IPR050936">
    <property type="entry name" value="AP-1-like"/>
</dbReference>
<keyword evidence="2" id="KW-0805">Transcription regulation</keyword>
<evidence type="ECO:0000256" key="1">
    <source>
        <dbReference type="ARBA" id="ARBA00004123"/>
    </source>
</evidence>
<feature type="region of interest" description="Disordered" evidence="7">
    <location>
        <begin position="262"/>
        <end position="329"/>
    </location>
</feature>
<dbReference type="PROSITE" id="PS50217">
    <property type="entry name" value="BZIP"/>
    <property type="match status" value="1"/>
</dbReference>
<dbReference type="InterPro" id="IPR046347">
    <property type="entry name" value="bZIP_sf"/>
</dbReference>
<dbReference type="PROSITE" id="PS00036">
    <property type="entry name" value="BZIP_BASIC"/>
    <property type="match status" value="1"/>
</dbReference>
<feature type="coiled-coil region" evidence="6">
    <location>
        <begin position="208"/>
        <end position="260"/>
    </location>
</feature>
<feature type="compositionally biased region" description="Basic and acidic residues" evidence="7">
    <location>
        <begin position="189"/>
        <end position="201"/>
    </location>
</feature>
<comment type="subcellular location">
    <subcellularLocation>
        <location evidence="1">Nucleus</location>
    </subcellularLocation>
</comment>
<feature type="region of interest" description="Disordered" evidence="7">
    <location>
        <begin position="170"/>
        <end position="202"/>
    </location>
</feature>
<dbReference type="GO" id="GO:0000976">
    <property type="term" value="F:transcription cis-regulatory region binding"/>
    <property type="evidence" value="ECO:0007669"/>
    <property type="project" value="InterPro"/>
</dbReference>
<evidence type="ECO:0000313" key="10">
    <source>
        <dbReference type="Proteomes" id="UP000789572"/>
    </source>
</evidence>
<accession>A0A9N8ZGC7</accession>
<dbReference type="SUPFAM" id="SSF57959">
    <property type="entry name" value="Leucine zipper domain"/>
    <property type="match status" value="1"/>
</dbReference>
<comment type="caution">
    <text evidence="9">The sequence shown here is derived from an EMBL/GenBank/DDBJ whole genome shotgun (WGS) entry which is preliminary data.</text>
</comment>
<reference evidence="9" key="1">
    <citation type="submission" date="2021-06" db="EMBL/GenBank/DDBJ databases">
        <authorList>
            <person name="Kallberg Y."/>
            <person name="Tangrot J."/>
            <person name="Rosling A."/>
        </authorList>
    </citation>
    <scope>NUCLEOTIDE SEQUENCE</scope>
    <source>
        <strain evidence="9">IA702</strain>
    </source>
</reference>
<gene>
    <name evidence="9" type="ORF">POCULU_LOCUS1984</name>
</gene>
<keyword evidence="5" id="KW-0539">Nucleus</keyword>
<evidence type="ECO:0000256" key="4">
    <source>
        <dbReference type="ARBA" id="ARBA00023163"/>
    </source>
</evidence>
<dbReference type="AlphaFoldDB" id="A0A9N8ZGC7"/>
<evidence type="ECO:0000256" key="5">
    <source>
        <dbReference type="ARBA" id="ARBA00023242"/>
    </source>
</evidence>
<dbReference type="OrthoDB" id="5571888at2759"/>
<feature type="compositionally biased region" description="Polar residues" evidence="7">
    <location>
        <begin position="282"/>
        <end position="307"/>
    </location>
</feature>
<dbReference type="Pfam" id="PF03131">
    <property type="entry name" value="bZIP_Maf"/>
    <property type="match status" value="1"/>
</dbReference>
<keyword evidence="3" id="KW-0238">DNA-binding</keyword>